<evidence type="ECO:0000256" key="2">
    <source>
        <dbReference type="ARBA" id="ARBA00009145"/>
    </source>
</evidence>
<comment type="catalytic activity">
    <reaction evidence="7 8">
        <text>L-glutamate + acetyl-CoA = N-acetyl-L-glutamate + CoA + H(+)</text>
        <dbReference type="Rhea" id="RHEA:24292"/>
        <dbReference type="ChEBI" id="CHEBI:15378"/>
        <dbReference type="ChEBI" id="CHEBI:29985"/>
        <dbReference type="ChEBI" id="CHEBI:44337"/>
        <dbReference type="ChEBI" id="CHEBI:57287"/>
        <dbReference type="ChEBI" id="CHEBI:57288"/>
        <dbReference type="EC" id="2.3.1.1"/>
    </reaction>
</comment>
<dbReference type="InterPro" id="IPR001048">
    <property type="entry name" value="Asp/Glu/Uridylate_kinase"/>
</dbReference>
<evidence type="ECO:0000256" key="6">
    <source>
        <dbReference type="ARBA" id="ARBA00023315"/>
    </source>
</evidence>
<evidence type="ECO:0000256" key="1">
    <source>
        <dbReference type="ARBA" id="ARBA00004925"/>
    </source>
</evidence>
<accession>A0A809RLY2</accession>
<dbReference type="KEGG" id="sniv:SFSGTM_31330"/>
<evidence type="ECO:0000313" key="11">
    <source>
        <dbReference type="Proteomes" id="UP000463939"/>
    </source>
</evidence>
<dbReference type="EMBL" id="AP021881">
    <property type="protein sequence ID" value="BBP02425.1"/>
    <property type="molecule type" value="Genomic_DNA"/>
</dbReference>
<dbReference type="Pfam" id="PF00696">
    <property type="entry name" value="AA_kinase"/>
    <property type="match status" value="1"/>
</dbReference>
<dbReference type="GO" id="GO:0006526">
    <property type="term" value="P:L-arginine biosynthetic process"/>
    <property type="evidence" value="ECO:0007669"/>
    <property type="project" value="UniProtKB-UniRule"/>
</dbReference>
<dbReference type="PROSITE" id="PS51186">
    <property type="entry name" value="GNAT"/>
    <property type="match status" value="1"/>
</dbReference>
<comment type="subcellular location">
    <subcellularLocation>
        <location evidence="8">Cytoplasm</location>
    </subcellularLocation>
</comment>
<proteinExistence type="inferred from homology"/>
<name>A0A809RLY2_9PROT</name>
<reference evidence="11" key="1">
    <citation type="submission" date="2019-11" db="EMBL/GenBank/DDBJ databases">
        <title>Isolation and characterization of a novel species in the genus Sulfuriferula.</title>
        <authorList>
            <person name="Mochizuki J."/>
            <person name="Kojima H."/>
            <person name="Fukui M."/>
        </authorList>
    </citation>
    <scope>NUCLEOTIDE SEQUENCE [LARGE SCALE GENOMIC DNA]</scope>
    <source>
        <strain evidence="11">SGTM</strain>
    </source>
</reference>
<keyword evidence="5 8" id="KW-0808">Transferase</keyword>
<gene>
    <name evidence="8 10" type="primary">argA</name>
    <name evidence="10" type="ORF">SFSGTM_31330</name>
</gene>
<dbReference type="CDD" id="cd04301">
    <property type="entry name" value="NAT_SF"/>
    <property type="match status" value="1"/>
</dbReference>
<keyword evidence="6 8" id="KW-0012">Acyltransferase</keyword>
<comment type="miscellaneous">
    <text evidence="8">In bacteria which possess the bifunctional enzyme ornithine acetyltransferase/N-acetylglutamate synthase (ArgJ), ArgA fulfills an anaplerotic role.</text>
</comment>
<dbReference type="GO" id="GO:0005737">
    <property type="term" value="C:cytoplasm"/>
    <property type="evidence" value="ECO:0007669"/>
    <property type="project" value="UniProtKB-SubCell"/>
</dbReference>
<dbReference type="PANTHER" id="PTHR30602:SF12">
    <property type="entry name" value="AMINO-ACID ACETYLTRANSFERASE NAGS1, CHLOROPLASTIC-RELATED"/>
    <property type="match status" value="1"/>
</dbReference>
<dbReference type="SUPFAM" id="SSF55729">
    <property type="entry name" value="Acyl-CoA N-acyltransferases (Nat)"/>
    <property type="match status" value="1"/>
</dbReference>
<dbReference type="SUPFAM" id="SSF53633">
    <property type="entry name" value="Carbamate kinase-like"/>
    <property type="match status" value="1"/>
</dbReference>
<dbReference type="RefSeq" id="WP_232526002.1">
    <property type="nucleotide sequence ID" value="NZ_AP021881.1"/>
</dbReference>
<dbReference type="PANTHER" id="PTHR30602">
    <property type="entry name" value="AMINO-ACID ACETYLTRANSFERASE"/>
    <property type="match status" value="1"/>
</dbReference>
<keyword evidence="11" id="KW-1185">Reference proteome</keyword>
<organism evidence="10 11">
    <name type="scientific">Sulfuriferula nivalis</name>
    <dbReference type="NCBI Taxonomy" id="2675298"/>
    <lineage>
        <taxon>Bacteria</taxon>
        <taxon>Pseudomonadati</taxon>
        <taxon>Pseudomonadota</taxon>
        <taxon>Betaproteobacteria</taxon>
        <taxon>Nitrosomonadales</taxon>
        <taxon>Sulfuricellaceae</taxon>
        <taxon>Sulfuriferula</taxon>
    </lineage>
</organism>
<feature type="domain" description="N-acetyltransferase" evidence="9">
    <location>
        <begin position="300"/>
        <end position="447"/>
    </location>
</feature>
<dbReference type="InterPro" id="IPR010167">
    <property type="entry name" value="NH2A_AcTrfase"/>
</dbReference>
<dbReference type="NCBIfam" id="TIGR01890">
    <property type="entry name" value="N-Ac-Glu-synth"/>
    <property type="match status" value="1"/>
</dbReference>
<protein>
    <recommendedName>
        <fullName evidence="8">Amino-acid acetyltransferase</fullName>
        <ecNumber evidence="8">2.3.1.1</ecNumber>
    </recommendedName>
    <alternativeName>
        <fullName evidence="8">N-acetylglutamate synthase</fullName>
        <shortName evidence="8">AGS</shortName>
        <shortName evidence="8">NAGS</shortName>
    </alternativeName>
</protein>
<dbReference type="InterPro" id="IPR016181">
    <property type="entry name" value="Acyl_CoA_acyltransferase"/>
</dbReference>
<sequence>MPTKLNAMPTTSPTSFVHWFRAAAPYIHAFRGKTFVLAFGGEVLSDGHFTRLAHDVNLLNSLGVRLVLVHGVRPQVETHLIERNAEIRYIDGLRVTDADALMCVKEAVGEVRVEIEALLSMGLPNSPMANADIRVASGNFVTARPLGVRLGVDLLHTGAVRKINVAAIRQRLDDNDIVLLSPLGYSPTGEIFNLSLEDVACATAQALGADKLIFLMETDGVQNSEGELLRSLNVTEAKQLLAHKEHLTEDVGYYLPCAISACEQGVRRVHLISRHTDGALLSELFTHNGVGTMLTPSRLETLRTANIDDVGGILALIHPLEEEGMLVRRSRERLEMEITRFIVLEHDGMLIGCAALYPFTDDNAGELACLAIHPDYRGQDRGDALLESIESAARQLHLSRLFVLTTHTAHWFIEHDFVNASVNDLPTQKQLLYNYQRRSKVFVKNII</sequence>
<dbReference type="AlphaFoldDB" id="A0A809RLY2"/>
<comment type="pathway">
    <text evidence="1 8">Amino-acid biosynthesis; L-arginine biosynthesis; N(2)-acetyl-L-ornithine from L-glutamate: step 1/4.</text>
</comment>
<dbReference type="InterPro" id="IPR000182">
    <property type="entry name" value="GNAT_dom"/>
</dbReference>
<evidence type="ECO:0000256" key="7">
    <source>
        <dbReference type="ARBA" id="ARBA00048372"/>
    </source>
</evidence>
<dbReference type="PIRSF" id="PIRSF000423">
    <property type="entry name" value="ArgA"/>
    <property type="match status" value="1"/>
</dbReference>
<evidence type="ECO:0000313" key="10">
    <source>
        <dbReference type="EMBL" id="BBP02425.1"/>
    </source>
</evidence>
<dbReference type="GO" id="GO:0004042">
    <property type="term" value="F:L-glutamate N-acetyltransferase activity"/>
    <property type="evidence" value="ECO:0007669"/>
    <property type="project" value="UniProtKB-UniRule"/>
</dbReference>
<dbReference type="NCBIfam" id="NF003641">
    <property type="entry name" value="PRK05279.1"/>
    <property type="match status" value="1"/>
</dbReference>
<dbReference type="InterPro" id="IPR036393">
    <property type="entry name" value="AceGlu_kinase-like_sf"/>
</dbReference>
<comment type="similarity">
    <text evidence="2 8">Belongs to the acetyltransferase family. ArgA subfamily.</text>
</comment>
<evidence type="ECO:0000256" key="4">
    <source>
        <dbReference type="ARBA" id="ARBA00022605"/>
    </source>
</evidence>
<dbReference type="Gene3D" id="3.40.630.30">
    <property type="match status" value="1"/>
</dbReference>
<evidence type="ECO:0000259" key="9">
    <source>
        <dbReference type="PROSITE" id="PS51186"/>
    </source>
</evidence>
<evidence type="ECO:0000256" key="8">
    <source>
        <dbReference type="HAMAP-Rule" id="MF_01105"/>
    </source>
</evidence>
<dbReference type="UniPathway" id="UPA00068">
    <property type="reaction ID" value="UER00106"/>
</dbReference>
<keyword evidence="8" id="KW-0963">Cytoplasm</keyword>
<evidence type="ECO:0000256" key="3">
    <source>
        <dbReference type="ARBA" id="ARBA00022571"/>
    </source>
</evidence>
<dbReference type="EC" id="2.3.1.1" evidence="8"/>
<keyword evidence="3 8" id="KW-0055">Arginine biosynthesis</keyword>
<dbReference type="InterPro" id="IPR033719">
    <property type="entry name" value="NAGS_kin"/>
</dbReference>
<keyword evidence="4 8" id="KW-0028">Amino-acid biosynthesis</keyword>
<dbReference type="Gene3D" id="3.40.1160.10">
    <property type="entry name" value="Acetylglutamate kinase-like"/>
    <property type="match status" value="1"/>
</dbReference>
<dbReference type="HAMAP" id="MF_01105">
    <property type="entry name" value="N_acetyl_glu_synth"/>
    <property type="match status" value="1"/>
</dbReference>
<dbReference type="Pfam" id="PF13508">
    <property type="entry name" value="Acetyltransf_7"/>
    <property type="match status" value="1"/>
</dbReference>
<dbReference type="Proteomes" id="UP000463939">
    <property type="component" value="Chromosome"/>
</dbReference>
<evidence type="ECO:0000256" key="5">
    <source>
        <dbReference type="ARBA" id="ARBA00022679"/>
    </source>
</evidence>
<dbReference type="CDD" id="cd04237">
    <property type="entry name" value="AAK_NAGS-ABP"/>
    <property type="match status" value="1"/>
</dbReference>